<dbReference type="EMBL" id="JACEFO010000171">
    <property type="protein sequence ID" value="KAF8779564.1"/>
    <property type="molecule type" value="Genomic_DNA"/>
</dbReference>
<evidence type="ECO:0000313" key="5">
    <source>
        <dbReference type="Proteomes" id="UP000636709"/>
    </source>
</evidence>
<dbReference type="InterPro" id="IPR003593">
    <property type="entry name" value="AAA+_ATPase"/>
</dbReference>
<keyword evidence="5" id="KW-1185">Reference proteome</keyword>
<dbReference type="InterPro" id="IPR034348">
    <property type="entry name" value="RLI_dom_1"/>
</dbReference>
<dbReference type="Gene3D" id="3.40.50.300">
    <property type="entry name" value="P-loop containing nucleotide triphosphate hydrolases"/>
    <property type="match status" value="2"/>
</dbReference>
<feature type="domain" description="ABC transporter" evidence="3">
    <location>
        <begin position="324"/>
        <end position="548"/>
    </location>
</feature>
<dbReference type="InterPro" id="IPR027417">
    <property type="entry name" value="P-loop_NTPase"/>
</dbReference>
<reference evidence="4" key="1">
    <citation type="submission" date="2020-07" db="EMBL/GenBank/DDBJ databases">
        <title>Genome sequence and genetic diversity analysis of an under-domesticated orphan crop, white fonio (Digitaria exilis).</title>
        <authorList>
            <person name="Bennetzen J.L."/>
            <person name="Chen S."/>
            <person name="Ma X."/>
            <person name="Wang X."/>
            <person name="Yssel A.E.J."/>
            <person name="Chaluvadi S.R."/>
            <person name="Johnson M."/>
            <person name="Gangashetty P."/>
            <person name="Hamidou F."/>
            <person name="Sanogo M.D."/>
            <person name="Zwaenepoel A."/>
            <person name="Wallace J."/>
            <person name="Van De Peer Y."/>
            <person name="Van Deynze A."/>
        </authorList>
    </citation>
    <scope>NUCLEOTIDE SEQUENCE</scope>
    <source>
        <tissue evidence="4">Leaves</tissue>
    </source>
</reference>
<gene>
    <name evidence="4" type="ORF">HU200_002493</name>
</gene>
<keyword evidence="2" id="KW-0067">ATP-binding</keyword>
<dbReference type="PANTHER" id="PTHR19248">
    <property type="entry name" value="ATP-BINDING TRANSPORT PROTEIN-RELATED"/>
    <property type="match status" value="1"/>
</dbReference>
<organism evidence="4 5">
    <name type="scientific">Digitaria exilis</name>
    <dbReference type="NCBI Taxonomy" id="1010633"/>
    <lineage>
        <taxon>Eukaryota</taxon>
        <taxon>Viridiplantae</taxon>
        <taxon>Streptophyta</taxon>
        <taxon>Embryophyta</taxon>
        <taxon>Tracheophyta</taxon>
        <taxon>Spermatophyta</taxon>
        <taxon>Magnoliopsida</taxon>
        <taxon>Liliopsida</taxon>
        <taxon>Poales</taxon>
        <taxon>Poaceae</taxon>
        <taxon>PACMAD clade</taxon>
        <taxon>Panicoideae</taxon>
        <taxon>Panicodae</taxon>
        <taxon>Paniceae</taxon>
        <taxon>Anthephorinae</taxon>
        <taxon>Digitaria</taxon>
    </lineage>
</organism>
<accession>A0A835KTX5</accession>
<dbReference type="Proteomes" id="UP000636709">
    <property type="component" value="Unassembled WGS sequence"/>
</dbReference>
<evidence type="ECO:0000259" key="3">
    <source>
        <dbReference type="PROSITE" id="PS50893"/>
    </source>
</evidence>
<comment type="caution">
    <text evidence="4">The sequence shown here is derived from an EMBL/GenBank/DDBJ whole genome shotgun (WGS) entry which is preliminary data.</text>
</comment>
<dbReference type="NCBIfam" id="NF009945">
    <property type="entry name" value="PRK13409.1"/>
    <property type="match status" value="1"/>
</dbReference>
<dbReference type="PRINTS" id="PR01868">
    <property type="entry name" value="ABCEFAMILY"/>
</dbReference>
<evidence type="ECO:0000256" key="1">
    <source>
        <dbReference type="ARBA" id="ARBA00022741"/>
    </source>
</evidence>
<dbReference type="SMART" id="SM00382">
    <property type="entry name" value="AAA"/>
    <property type="match status" value="2"/>
</dbReference>
<name>A0A835KTX5_9POAL</name>
<keyword evidence="1" id="KW-0547">Nucleotide-binding</keyword>
<dbReference type="PROSITE" id="PS00211">
    <property type="entry name" value="ABC_TRANSPORTER_1"/>
    <property type="match status" value="1"/>
</dbReference>
<dbReference type="GO" id="GO:0016887">
    <property type="term" value="F:ATP hydrolysis activity"/>
    <property type="evidence" value="ECO:0007669"/>
    <property type="project" value="InterPro"/>
</dbReference>
<dbReference type="OrthoDB" id="6593433at2759"/>
<dbReference type="SUPFAM" id="SSF52540">
    <property type="entry name" value="P-loop containing nucleoside triphosphate hydrolases"/>
    <property type="match status" value="2"/>
</dbReference>
<feature type="domain" description="ABC transporter" evidence="3">
    <location>
        <begin position="57"/>
        <end position="296"/>
    </location>
</feature>
<proteinExistence type="predicted"/>
<dbReference type="InterPro" id="IPR013283">
    <property type="entry name" value="RLI1"/>
</dbReference>
<dbReference type="CDD" id="cd03236">
    <property type="entry name" value="ABC_RNaseL_inhibitor_domain1"/>
    <property type="match status" value="1"/>
</dbReference>
<dbReference type="InterPro" id="IPR003439">
    <property type="entry name" value="ABC_transporter-like_ATP-bd"/>
</dbReference>
<dbReference type="InterPro" id="IPR017871">
    <property type="entry name" value="ABC_transporter-like_CS"/>
</dbReference>
<dbReference type="AlphaFoldDB" id="A0A835KTX5"/>
<dbReference type="GO" id="GO:0005524">
    <property type="term" value="F:ATP binding"/>
    <property type="evidence" value="ECO:0007669"/>
    <property type="project" value="UniProtKB-KW"/>
</dbReference>
<protein>
    <recommendedName>
        <fullName evidence="3">ABC transporter domain-containing protein</fullName>
    </recommendedName>
</protein>
<dbReference type="Pfam" id="PF04068">
    <property type="entry name" value="Fer4_RLI"/>
    <property type="match status" value="1"/>
</dbReference>
<evidence type="ECO:0000313" key="4">
    <source>
        <dbReference type="EMBL" id="KAF8779564.1"/>
    </source>
</evidence>
<sequence>MAERLTRIAIVSEDKCKPKKCRQECKKSCPVVKTGRIPSPFPSPPSSAIGKCPFDAIEIINLPKDLEKDTTHRYGPNTFKLHRLPVPRPGQVLGLVGTNGIGKSTALKVLAGKLKPNLGRFKNPPDWQEILTYFRGSELQNYFTRILEDNLKYVDHIPKAVQGNVGQVLEQKDERDMKAELCVDLELNQVIDRNVGDLSGGELQRFAIAVVAVQNAEIYMFDEPSSYLDVKQRLKAAQVIRSLLRPNSYVIVVEHDLSVLDYLSDFICCLYGKPGAYGVVTLPFSVREGINIFLAGFVPTENLRFRDESLTFKIAETQESAEEIETYQRYKYPTMSKTQGNFKLTVVEGEFTDSQIVVMLGENGTGKTTFIRMLAGLLKPDTVEGTDIEIPEFNVSYKPQKISPKFQNTVRHLLHQKIRDSYMHPQFVSDVMKPLQIEQLMDQEVINYQVESSKELLYASALESLQISILIDEPSAYLDSEQRIVASKVIKRFILHAKKTAFIVEHDFIMATYLADRSLFMRGDLLLTVLPTLHSPWVSGMNKFLSVSVG</sequence>
<evidence type="ECO:0000256" key="2">
    <source>
        <dbReference type="ARBA" id="ARBA00022840"/>
    </source>
</evidence>
<dbReference type="FunFam" id="3.40.50.300:FF:000152">
    <property type="entry name" value="ATP-binding cassette, sub-family E, member 1"/>
    <property type="match status" value="1"/>
</dbReference>
<dbReference type="InterPro" id="IPR007209">
    <property type="entry name" value="RNaseL-inhib-like_metal-bd_dom"/>
</dbReference>
<dbReference type="Pfam" id="PF00005">
    <property type="entry name" value="ABC_tran"/>
    <property type="match status" value="2"/>
</dbReference>
<dbReference type="PROSITE" id="PS50893">
    <property type="entry name" value="ABC_TRANSPORTER_2"/>
    <property type="match status" value="2"/>
</dbReference>